<dbReference type="AlphaFoldDB" id="A0A914WNL9"/>
<keyword evidence="3" id="KW-1185">Reference proteome</keyword>
<evidence type="ECO:0000313" key="4">
    <source>
        <dbReference type="WBParaSite" id="PSAMB.scaffold4598size14111.g24783.t1"/>
    </source>
</evidence>
<feature type="compositionally biased region" description="Acidic residues" evidence="2">
    <location>
        <begin position="152"/>
        <end position="161"/>
    </location>
</feature>
<sequence>AKLVEKQNQLEALVSRREEVNAHLQNEKKKVAQLRLDLQTKEDMLDRAARQHHAKLADINRQRDQYRLKLEQLRAQIGQNEVVQEDLLQQIRKEKDALAAVTRQFECDSKRLDENFSDFKNKHEEMSRRLNEMLAEGLTDMHELMTVVNGENEADNDEAGVPDDPISFSKDESSDCSDSSGRMSC</sequence>
<feature type="coiled-coil region" evidence="1">
    <location>
        <begin position="3"/>
        <end position="136"/>
    </location>
</feature>
<feature type="region of interest" description="Disordered" evidence="2">
    <location>
        <begin position="149"/>
        <end position="185"/>
    </location>
</feature>
<protein>
    <submittedName>
        <fullName evidence="4">Uncharacterized protein</fullName>
    </submittedName>
</protein>
<proteinExistence type="predicted"/>
<evidence type="ECO:0000256" key="2">
    <source>
        <dbReference type="SAM" id="MobiDB-lite"/>
    </source>
</evidence>
<evidence type="ECO:0000313" key="3">
    <source>
        <dbReference type="Proteomes" id="UP000887566"/>
    </source>
</evidence>
<name>A0A914WNL9_9BILA</name>
<organism evidence="3 4">
    <name type="scientific">Plectus sambesii</name>
    <dbReference type="NCBI Taxonomy" id="2011161"/>
    <lineage>
        <taxon>Eukaryota</taxon>
        <taxon>Metazoa</taxon>
        <taxon>Ecdysozoa</taxon>
        <taxon>Nematoda</taxon>
        <taxon>Chromadorea</taxon>
        <taxon>Plectida</taxon>
        <taxon>Plectina</taxon>
        <taxon>Plectoidea</taxon>
        <taxon>Plectidae</taxon>
        <taxon>Plectus</taxon>
    </lineage>
</organism>
<dbReference type="Proteomes" id="UP000887566">
    <property type="component" value="Unplaced"/>
</dbReference>
<dbReference type="WBParaSite" id="PSAMB.scaffold4598size14111.g24783.t1">
    <property type="protein sequence ID" value="PSAMB.scaffold4598size14111.g24783.t1"/>
    <property type="gene ID" value="PSAMB.scaffold4598size14111.g24783"/>
</dbReference>
<reference evidence="4" key="1">
    <citation type="submission" date="2022-11" db="UniProtKB">
        <authorList>
            <consortium name="WormBaseParasite"/>
        </authorList>
    </citation>
    <scope>IDENTIFICATION</scope>
</reference>
<keyword evidence="1" id="KW-0175">Coiled coil</keyword>
<feature type="compositionally biased region" description="Low complexity" evidence="2">
    <location>
        <begin position="176"/>
        <end position="185"/>
    </location>
</feature>
<evidence type="ECO:0000256" key="1">
    <source>
        <dbReference type="SAM" id="Coils"/>
    </source>
</evidence>
<accession>A0A914WNL9</accession>